<reference evidence="5 6" key="1">
    <citation type="submission" date="2019-07" db="EMBL/GenBank/DDBJ databases">
        <title>Genomics analysis of Aphanomyces spp. identifies a new class of oomycete effector associated with host adaptation.</title>
        <authorList>
            <person name="Gaulin E."/>
        </authorList>
    </citation>
    <scope>NUCLEOTIDE SEQUENCE [LARGE SCALE GENOMIC DNA]</scope>
    <source>
        <strain evidence="5 6">ATCC 201684</strain>
    </source>
</reference>
<gene>
    <name evidence="5" type="ORF">Ae201684_014229</name>
</gene>
<evidence type="ECO:0000256" key="1">
    <source>
        <dbReference type="ARBA" id="ARBA00022723"/>
    </source>
</evidence>
<evidence type="ECO:0000256" key="3">
    <source>
        <dbReference type="ARBA" id="ARBA00022833"/>
    </source>
</evidence>
<dbReference type="SUPFAM" id="SSF57933">
    <property type="entry name" value="TAZ domain"/>
    <property type="match status" value="1"/>
</dbReference>
<dbReference type="SUPFAM" id="SSF63748">
    <property type="entry name" value="Tudor/PWWP/MBT"/>
    <property type="match status" value="1"/>
</dbReference>
<dbReference type="Proteomes" id="UP000481153">
    <property type="component" value="Unassembled WGS sequence"/>
</dbReference>
<evidence type="ECO:0000313" key="6">
    <source>
        <dbReference type="Proteomes" id="UP000481153"/>
    </source>
</evidence>
<evidence type="ECO:0000313" key="5">
    <source>
        <dbReference type="EMBL" id="KAF0727792.1"/>
    </source>
</evidence>
<name>A0A6G0WKI9_9STRA</name>
<organism evidence="5 6">
    <name type="scientific">Aphanomyces euteiches</name>
    <dbReference type="NCBI Taxonomy" id="100861"/>
    <lineage>
        <taxon>Eukaryota</taxon>
        <taxon>Sar</taxon>
        <taxon>Stramenopiles</taxon>
        <taxon>Oomycota</taxon>
        <taxon>Saprolegniomycetes</taxon>
        <taxon>Saprolegniales</taxon>
        <taxon>Verrucalvaceae</taxon>
        <taxon>Aphanomyces</taxon>
    </lineage>
</organism>
<dbReference type="Pfam" id="PF02135">
    <property type="entry name" value="zf-TAZ"/>
    <property type="match status" value="1"/>
</dbReference>
<protein>
    <recommendedName>
        <fullName evidence="4">TAZ-type domain-containing protein</fullName>
    </recommendedName>
</protein>
<dbReference type="Gene3D" id="2.30.30.140">
    <property type="match status" value="1"/>
</dbReference>
<evidence type="ECO:0000256" key="2">
    <source>
        <dbReference type="ARBA" id="ARBA00022771"/>
    </source>
</evidence>
<keyword evidence="3" id="KW-0862">Zinc</keyword>
<dbReference type="InterPro" id="IPR035898">
    <property type="entry name" value="TAZ_dom_sf"/>
</dbReference>
<sequence length="432" mass="48960">MTSFFRGWTRTNSVATAVPRPAFDAKRTWRRVFTVIKMIRMLRVLGAQAASRRAFLEKQHQAMYGSSNRPRCATPGCPSDWYYVQKNGHCTSCNANRTRMDFNMMETIRKAWSRLTFRKPKDETHAGLSDEEYAMMLGVEWNAQAQEQYPNTLKLIHNLNQFPPHVNQNANLNANMVDDLVKHSSACNLAEQGQVCTVGGCTEMRRILQHTSMHPNAEPNCTDCIKTYRILMSHAERCQVECNVPRCAAVKKHIECRSATSPPTPQMCWVRTPEMSWWPAIVYPLHYPLPQLPLYVVDQYQDGYHVVCCLGDRQFACVPSTQILPWTQPAAQASTDQLCNHLACEDLRGCVGYPAACVFASLDQQKMAMMHHSSIPAPSVQLAAPQRTRLPSLPSLLSRQPQATPEYDGAFTSPEVHMKKRKLIQAIPQHRS</sequence>
<keyword evidence="6" id="KW-1185">Reference proteome</keyword>
<keyword evidence="1" id="KW-0479">Metal-binding</keyword>
<proteinExistence type="predicted"/>
<dbReference type="GO" id="GO:0008270">
    <property type="term" value="F:zinc ion binding"/>
    <property type="evidence" value="ECO:0007669"/>
    <property type="project" value="UniProtKB-KW"/>
</dbReference>
<feature type="domain" description="TAZ-type" evidence="4">
    <location>
        <begin position="180"/>
        <end position="247"/>
    </location>
</feature>
<dbReference type="EMBL" id="VJMJ01000188">
    <property type="protein sequence ID" value="KAF0727792.1"/>
    <property type="molecule type" value="Genomic_DNA"/>
</dbReference>
<evidence type="ECO:0000259" key="4">
    <source>
        <dbReference type="Pfam" id="PF02135"/>
    </source>
</evidence>
<dbReference type="InterPro" id="IPR000197">
    <property type="entry name" value="Znf_TAZ"/>
</dbReference>
<dbReference type="VEuPathDB" id="FungiDB:AeMF1_019129"/>
<dbReference type="Gene3D" id="1.20.1020.10">
    <property type="entry name" value="TAZ domain"/>
    <property type="match status" value="1"/>
</dbReference>
<comment type="caution">
    <text evidence="5">The sequence shown here is derived from an EMBL/GenBank/DDBJ whole genome shotgun (WGS) entry which is preliminary data.</text>
</comment>
<accession>A0A6G0WKI9</accession>
<dbReference type="CDD" id="cd05162">
    <property type="entry name" value="PWWP"/>
    <property type="match status" value="1"/>
</dbReference>
<keyword evidence="2" id="KW-0863">Zinc-finger</keyword>
<dbReference type="AlphaFoldDB" id="A0A6G0WKI9"/>